<dbReference type="Pfam" id="PF04266">
    <property type="entry name" value="ASCH"/>
    <property type="match status" value="1"/>
</dbReference>
<protein>
    <submittedName>
        <fullName evidence="2">ASCH domain-containing protein</fullName>
    </submittedName>
</protein>
<dbReference type="EMBL" id="JADEWZ010000009">
    <property type="protein sequence ID" value="MBE9115832.1"/>
    <property type="molecule type" value="Genomic_DNA"/>
</dbReference>
<accession>A0A8J7IS12</accession>
<dbReference type="RefSeq" id="WP_194028925.1">
    <property type="nucleotide sequence ID" value="NZ_JADEWZ010000009.1"/>
</dbReference>
<evidence type="ECO:0000259" key="1">
    <source>
        <dbReference type="SMART" id="SM01022"/>
    </source>
</evidence>
<sequence length="155" mass="18002">MIATSIGQYWQTYQKTFPARRETDRIYHVDAFGDTPTLANELGELVLEGIKTASCSALWEWEAEQTALPKVGMKTVVIDGAENPLCIIETTEVVIRPFNEVDARFARDEGEDDLSLEWWRREHWKYFSRVLPKIGKEPTLDMLLVCERFRVVYRS</sequence>
<dbReference type="Gene3D" id="3.10.400.10">
    <property type="entry name" value="Sulfate adenylyltransferase"/>
    <property type="match status" value="1"/>
</dbReference>
<dbReference type="Proteomes" id="UP000654482">
    <property type="component" value="Unassembled WGS sequence"/>
</dbReference>
<feature type="domain" description="ASCH" evidence="1">
    <location>
        <begin position="30"/>
        <end position="153"/>
    </location>
</feature>
<gene>
    <name evidence="2" type="ORF">IQ249_08000</name>
</gene>
<comment type="caution">
    <text evidence="2">The sequence shown here is derived from an EMBL/GenBank/DDBJ whole genome shotgun (WGS) entry which is preliminary data.</text>
</comment>
<evidence type="ECO:0000313" key="3">
    <source>
        <dbReference type="Proteomes" id="UP000654482"/>
    </source>
</evidence>
<name>A0A8J7IS12_9CYAN</name>
<reference evidence="2" key="1">
    <citation type="submission" date="2020-10" db="EMBL/GenBank/DDBJ databases">
        <authorList>
            <person name="Castelo-Branco R."/>
            <person name="Eusebio N."/>
            <person name="Adriana R."/>
            <person name="Vieira A."/>
            <person name="Brugerolle De Fraissinette N."/>
            <person name="Rezende De Castro R."/>
            <person name="Schneider M.P."/>
            <person name="Vasconcelos V."/>
            <person name="Leao P.N."/>
        </authorList>
    </citation>
    <scope>NUCLEOTIDE SEQUENCE</scope>
    <source>
        <strain evidence="2">LEGE 07157</strain>
    </source>
</reference>
<dbReference type="InterPro" id="IPR007374">
    <property type="entry name" value="ASCH_domain"/>
</dbReference>
<dbReference type="CDD" id="cd06553">
    <property type="entry name" value="ASCH_Ef3133_like"/>
    <property type="match status" value="1"/>
</dbReference>
<dbReference type="PIRSF" id="PIRSF021320">
    <property type="entry name" value="DUF984"/>
    <property type="match status" value="1"/>
</dbReference>
<dbReference type="PANTHER" id="PTHR39203">
    <property type="entry name" value="CYTOPLASMIC PROTEIN-RELATED"/>
    <property type="match status" value="1"/>
</dbReference>
<dbReference type="AlphaFoldDB" id="A0A8J7IS12"/>
<organism evidence="2 3">
    <name type="scientific">Lusitaniella coriacea LEGE 07157</name>
    <dbReference type="NCBI Taxonomy" id="945747"/>
    <lineage>
        <taxon>Bacteria</taxon>
        <taxon>Bacillati</taxon>
        <taxon>Cyanobacteriota</taxon>
        <taxon>Cyanophyceae</taxon>
        <taxon>Spirulinales</taxon>
        <taxon>Lusitaniellaceae</taxon>
        <taxon>Lusitaniella</taxon>
    </lineage>
</organism>
<dbReference type="InterPro" id="IPR015947">
    <property type="entry name" value="PUA-like_sf"/>
</dbReference>
<dbReference type="PANTHER" id="PTHR39203:SF1">
    <property type="entry name" value="CYTOPLASMIC PROTEIN"/>
    <property type="match status" value="1"/>
</dbReference>
<proteinExistence type="predicted"/>
<dbReference type="InterPro" id="IPR009326">
    <property type="entry name" value="DUF984"/>
</dbReference>
<keyword evidence="3" id="KW-1185">Reference proteome</keyword>
<dbReference type="SUPFAM" id="SSF88697">
    <property type="entry name" value="PUA domain-like"/>
    <property type="match status" value="1"/>
</dbReference>
<evidence type="ECO:0000313" key="2">
    <source>
        <dbReference type="EMBL" id="MBE9115832.1"/>
    </source>
</evidence>
<dbReference type="SMART" id="SM01022">
    <property type="entry name" value="ASCH"/>
    <property type="match status" value="1"/>
</dbReference>